<proteinExistence type="predicted"/>
<keyword evidence="2" id="KW-1185">Reference proteome</keyword>
<comment type="caution">
    <text evidence="1">The sequence shown here is derived from an EMBL/GenBank/DDBJ whole genome shotgun (WGS) entry which is preliminary data.</text>
</comment>
<dbReference type="PANTHER" id="PTHR13696">
    <property type="entry name" value="P-LOOP CONTAINING NUCLEOSIDE TRIPHOSPHATE HYDROLASE"/>
    <property type="match status" value="1"/>
</dbReference>
<evidence type="ECO:0000313" key="1">
    <source>
        <dbReference type="EMBL" id="MEZ0494636.1"/>
    </source>
</evidence>
<dbReference type="RefSeq" id="WP_370720868.1">
    <property type="nucleotide sequence ID" value="NZ_JBGGTQ010000015.1"/>
</dbReference>
<sequence length="237" mass="26108">MTKILTVHSRKGGVGKTTVAYELAQLLSAPLVDFEWDEGSASRVWGYRHEDRTTVPLMDAFEKDRTPRPLRGHGKPDLVPGHPNLVYLDPSSEDVASALQRWAGEWDTEWVVVDTHPGWSAWSDGACAVSQVVVSPVPLRVKELEATAGMVTEMADYPLVLVPNMVPRVPDAQSRKKLREMVTGTPVRVGPPIPAVSAVGLRRKRMAMTAEPRPAKALQPVVDALHELADLVKRYPE</sequence>
<protein>
    <submittedName>
        <fullName evidence="1">ParA family protein</fullName>
    </submittedName>
</protein>
<dbReference type="SUPFAM" id="SSF52540">
    <property type="entry name" value="P-loop containing nucleoside triphosphate hydrolases"/>
    <property type="match status" value="1"/>
</dbReference>
<name>A0ABV4IBJ4_9ACTN</name>
<accession>A0ABV4IBJ4</accession>
<reference evidence="1 2" key="1">
    <citation type="submission" date="2024-07" db="EMBL/GenBank/DDBJ databases">
        <authorList>
            <person name="Thanompreechachai J."/>
            <person name="Duangmal K."/>
        </authorList>
    </citation>
    <scope>NUCLEOTIDE SEQUENCE [LARGE SCALE GENOMIC DNA]</scope>
    <source>
        <strain evidence="1 2">TBRC 1896</strain>
    </source>
</reference>
<dbReference type="InterPro" id="IPR027417">
    <property type="entry name" value="P-loop_NTPase"/>
</dbReference>
<dbReference type="Gene3D" id="3.40.50.300">
    <property type="entry name" value="P-loop containing nucleotide triphosphate hydrolases"/>
    <property type="match status" value="1"/>
</dbReference>
<dbReference type="InterPro" id="IPR050678">
    <property type="entry name" value="DNA_Partitioning_ATPase"/>
</dbReference>
<evidence type="ECO:0000313" key="2">
    <source>
        <dbReference type="Proteomes" id="UP001566476"/>
    </source>
</evidence>
<dbReference type="EMBL" id="JBGGTQ010000015">
    <property type="protein sequence ID" value="MEZ0494636.1"/>
    <property type="molecule type" value="Genomic_DNA"/>
</dbReference>
<organism evidence="1 2">
    <name type="scientific">Kineococcus mangrovi</name>
    <dbReference type="NCBI Taxonomy" id="1660183"/>
    <lineage>
        <taxon>Bacteria</taxon>
        <taxon>Bacillati</taxon>
        <taxon>Actinomycetota</taxon>
        <taxon>Actinomycetes</taxon>
        <taxon>Kineosporiales</taxon>
        <taxon>Kineosporiaceae</taxon>
        <taxon>Kineococcus</taxon>
    </lineage>
</organism>
<gene>
    <name evidence="1" type="ORF">AB2L28_20560</name>
</gene>
<dbReference type="Proteomes" id="UP001566476">
    <property type="component" value="Unassembled WGS sequence"/>
</dbReference>
<dbReference type="PANTHER" id="PTHR13696:SF99">
    <property type="entry name" value="COBYRINIC ACID AC-DIAMIDE SYNTHASE"/>
    <property type="match status" value="1"/>
</dbReference>